<protein>
    <recommendedName>
        <fullName evidence="5">Alpha/beta hydrolase</fullName>
    </recommendedName>
</protein>
<feature type="signal peptide" evidence="2">
    <location>
        <begin position="1"/>
        <end position="31"/>
    </location>
</feature>
<evidence type="ECO:0008006" key="5">
    <source>
        <dbReference type="Google" id="ProtNLM"/>
    </source>
</evidence>
<feature type="chain" id="PRO_5001500430" description="Alpha/beta hydrolase" evidence="2">
    <location>
        <begin position="32"/>
        <end position="715"/>
    </location>
</feature>
<dbReference type="SUPFAM" id="SSF53474">
    <property type="entry name" value="alpha/beta-Hydrolases"/>
    <property type="match status" value="1"/>
</dbReference>
<sequence length="715" mass="77269">MRAAPRREVTMKSTKSRGGLNVTLLRGAALAMSLAAVACGSDESQPPGGDGGAGAAGGAGGAGAAGTGGSGGEGGAGAGTSAYPSEPVAAPFDVYFDPPVDEAYADGHRVVGEVTPPDWSWGRTELLEGFQAFRSEGYNLRTQKLRWEDTYEDATYPLQTYNGDLNQQLVDGFNLHYANDCAGTVGTTGAATCPSPGPTRPEARFVLLHHGPETAQLACDTERTPVLLVHGALQNGNVWLYPGGNDSEGNAYPGTTQTTGFVQALEADGTCTFAVTFGSFHGDNFNQAIHLANAVDRIRALTGAAKVDVVGWSKGVISADLYLSDVATWDDWGPKHFERLAAEQARRVPRFASDVRTYVALSGPHRGLDLNWRHPYNNLLIASTEENAPIGQGPMVWSWMKAVQCVTFGYIPANPYAPSVCEYRGETWLDYWRRIYFSNITGLDAEGLPVWDESLRALNTEQGLDDTDYEFDKYNLATWGAVDENGKHVSAYWGQLQVAYDLRADYPIPDRQDDPPANDWSTIDTDEAKWREWIRIKVDYNPAPPYIGAGYLLDDEGHTTCRNTAYEPEASACEARHVSYDALNAEEYTGGYARYRLMDGLGIEAAMEMGGNLITRLRAHGLSTALDFLYVVHGTTAGAGAPFEFDGMDTPTGDPHGDGVLFDVSIAAQAQLTQGWTDEERATRSLQEGVPHGHLEVGVTPAVWERIQDQLASLP</sequence>
<dbReference type="EMBL" id="ASRX01000014">
    <property type="protein sequence ID" value="EYF06738.1"/>
    <property type="molecule type" value="Genomic_DNA"/>
</dbReference>
<name>A0A017TBS1_9BACT</name>
<evidence type="ECO:0000313" key="4">
    <source>
        <dbReference type="Proteomes" id="UP000019678"/>
    </source>
</evidence>
<feature type="region of interest" description="Disordered" evidence="1">
    <location>
        <begin position="40"/>
        <end position="82"/>
    </location>
</feature>
<dbReference type="InterPro" id="IPR029058">
    <property type="entry name" value="AB_hydrolase_fold"/>
</dbReference>
<evidence type="ECO:0000313" key="3">
    <source>
        <dbReference type="EMBL" id="EYF06738.1"/>
    </source>
</evidence>
<dbReference type="eggNOG" id="COG1075">
    <property type="taxonomic scope" value="Bacteria"/>
</dbReference>
<evidence type="ECO:0000256" key="1">
    <source>
        <dbReference type="SAM" id="MobiDB-lite"/>
    </source>
</evidence>
<dbReference type="AlphaFoldDB" id="A0A017TBS1"/>
<comment type="caution">
    <text evidence="3">The sequence shown here is derived from an EMBL/GenBank/DDBJ whole genome shotgun (WGS) entry which is preliminary data.</text>
</comment>
<accession>A0A017TBS1</accession>
<feature type="compositionally biased region" description="Gly residues" evidence="1">
    <location>
        <begin position="48"/>
        <end position="78"/>
    </location>
</feature>
<dbReference type="Gene3D" id="3.40.50.1820">
    <property type="entry name" value="alpha/beta hydrolase"/>
    <property type="match status" value="1"/>
</dbReference>
<proteinExistence type="predicted"/>
<keyword evidence="2" id="KW-0732">Signal</keyword>
<keyword evidence="4" id="KW-1185">Reference proteome</keyword>
<dbReference type="STRING" id="1192034.CAP_1435"/>
<organism evidence="3 4">
    <name type="scientific">Chondromyces apiculatus DSM 436</name>
    <dbReference type="NCBI Taxonomy" id="1192034"/>
    <lineage>
        <taxon>Bacteria</taxon>
        <taxon>Pseudomonadati</taxon>
        <taxon>Myxococcota</taxon>
        <taxon>Polyangia</taxon>
        <taxon>Polyangiales</taxon>
        <taxon>Polyangiaceae</taxon>
        <taxon>Chondromyces</taxon>
    </lineage>
</organism>
<gene>
    <name evidence="3" type="ORF">CAP_1435</name>
</gene>
<dbReference type="Proteomes" id="UP000019678">
    <property type="component" value="Unassembled WGS sequence"/>
</dbReference>
<evidence type="ECO:0000256" key="2">
    <source>
        <dbReference type="SAM" id="SignalP"/>
    </source>
</evidence>
<reference evidence="3 4" key="1">
    <citation type="submission" date="2013-05" db="EMBL/GenBank/DDBJ databases">
        <title>Genome assembly of Chondromyces apiculatus DSM 436.</title>
        <authorList>
            <person name="Sharma G."/>
            <person name="Khatri I."/>
            <person name="Kaur C."/>
            <person name="Mayilraj S."/>
            <person name="Subramanian S."/>
        </authorList>
    </citation>
    <scope>NUCLEOTIDE SEQUENCE [LARGE SCALE GENOMIC DNA]</scope>
    <source>
        <strain evidence="3 4">DSM 436</strain>
    </source>
</reference>